<evidence type="ECO:0000256" key="1">
    <source>
        <dbReference type="SAM" id="MobiDB-lite"/>
    </source>
</evidence>
<feature type="region of interest" description="Disordered" evidence="1">
    <location>
        <begin position="52"/>
        <end position="83"/>
    </location>
</feature>
<feature type="compositionally biased region" description="Basic and acidic residues" evidence="1">
    <location>
        <begin position="62"/>
        <end position="83"/>
    </location>
</feature>
<dbReference type="OrthoDB" id="7923843at2"/>
<sequence>MEYAVVENGVVTNIIVASEDYVHAFDGEAIPSSEAQISWTYKDGVFSPPIVDENTKQLSSTEMKETDIPVEPVKEPQEKNNQV</sequence>
<dbReference type="Proteomes" id="UP000254950">
    <property type="component" value="Unassembled WGS sequence"/>
</dbReference>
<dbReference type="AlphaFoldDB" id="A0A380ZD95"/>
<gene>
    <name evidence="2" type="ORF">NCTC12862_00077</name>
</gene>
<dbReference type="RefSeq" id="WP_004856856.1">
    <property type="nucleotide sequence ID" value="NZ_CACVBH010000007.1"/>
</dbReference>
<organism evidence="2 3">
    <name type="scientific">Bartonella doshiae</name>
    <dbReference type="NCBI Taxonomy" id="33044"/>
    <lineage>
        <taxon>Bacteria</taxon>
        <taxon>Pseudomonadati</taxon>
        <taxon>Pseudomonadota</taxon>
        <taxon>Alphaproteobacteria</taxon>
        <taxon>Hyphomicrobiales</taxon>
        <taxon>Bartonellaceae</taxon>
        <taxon>Bartonella</taxon>
    </lineage>
</organism>
<evidence type="ECO:0000313" key="3">
    <source>
        <dbReference type="Proteomes" id="UP000254950"/>
    </source>
</evidence>
<dbReference type="EMBL" id="UFTF01000001">
    <property type="protein sequence ID" value="SUV44334.1"/>
    <property type="molecule type" value="Genomic_DNA"/>
</dbReference>
<proteinExistence type="predicted"/>
<protein>
    <submittedName>
        <fullName evidence="2">Uncharacterized protein</fullName>
    </submittedName>
</protein>
<reference evidence="2 3" key="1">
    <citation type="submission" date="2018-06" db="EMBL/GenBank/DDBJ databases">
        <authorList>
            <consortium name="Pathogen Informatics"/>
            <person name="Doyle S."/>
        </authorList>
    </citation>
    <scope>NUCLEOTIDE SEQUENCE [LARGE SCALE GENOMIC DNA]</scope>
    <source>
        <strain evidence="2 3">NCTC12862</strain>
    </source>
</reference>
<evidence type="ECO:0000313" key="2">
    <source>
        <dbReference type="EMBL" id="SUV44334.1"/>
    </source>
</evidence>
<name>A0A380ZD95_BARDO</name>
<accession>A0A380ZD95</accession>